<feature type="compositionally biased region" description="Basic residues" evidence="1">
    <location>
        <begin position="330"/>
        <end position="344"/>
    </location>
</feature>
<dbReference type="Proteomes" id="UP001146793">
    <property type="component" value="Unassembled WGS sequence"/>
</dbReference>
<evidence type="ECO:0000313" key="3">
    <source>
        <dbReference type="Proteomes" id="UP001146793"/>
    </source>
</evidence>
<proteinExistence type="predicted"/>
<dbReference type="EMBL" id="JANTQA010000016">
    <property type="protein sequence ID" value="KAJ3447518.1"/>
    <property type="molecule type" value="Genomic_DNA"/>
</dbReference>
<feature type="region of interest" description="Disordered" evidence="1">
    <location>
        <begin position="28"/>
        <end position="69"/>
    </location>
</feature>
<feature type="compositionally biased region" description="Polar residues" evidence="1">
    <location>
        <begin position="273"/>
        <end position="282"/>
    </location>
</feature>
<feature type="compositionally biased region" description="Polar residues" evidence="1">
    <location>
        <begin position="247"/>
        <end position="258"/>
    </location>
</feature>
<reference evidence="2" key="1">
    <citation type="submission" date="2022-08" db="EMBL/GenBank/DDBJ databases">
        <title>Novel sulphate-reducing endosymbionts in the free-living metamonad Anaeramoeba.</title>
        <authorList>
            <person name="Jerlstrom-Hultqvist J."/>
            <person name="Cepicka I."/>
            <person name="Gallot-Lavallee L."/>
            <person name="Salas-Leiva D."/>
            <person name="Curtis B.A."/>
            <person name="Zahonova K."/>
            <person name="Pipaliya S."/>
            <person name="Dacks J."/>
            <person name="Roger A.J."/>
        </authorList>
    </citation>
    <scope>NUCLEOTIDE SEQUENCE</scope>
    <source>
        <strain evidence="2">Busselton2</strain>
    </source>
</reference>
<protein>
    <submittedName>
        <fullName evidence="2">Uncharacterized protein</fullName>
    </submittedName>
</protein>
<feature type="region of interest" description="Disordered" evidence="1">
    <location>
        <begin position="209"/>
        <end position="351"/>
    </location>
</feature>
<evidence type="ECO:0000256" key="1">
    <source>
        <dbReference type="SAM" id="MobiDB-lite"/>
    </source>
</evidence>
<organism evidence="2 3">
    <name type="scientific">Anaeramoeba flamelloides</name>
    <dbReference type="NCBI Taxonomy" id="1746091"/>
    <lineage>
        <taxon>Eukaryota</taxon>
        <taxon>Metamonada</taxon>
        <taxon>Anaeramoebidae</taxon>
        <taxon>Anaeramoeba</taxon>
    </lineage>
</organism>
<accession>A0AAV7ZZT9</accession>
<gene>
    <name evidence="2" type="ORF">M0812_07753</name>
</gene>
<dbReference type="AlphaFoldDB" id="A0AAV7ZZT9"/>
<feature type="region of interest" description="Disordered" evidence="1">
    <location>
        <begin position="1"/>
        <end position="20"/>
    </location>
</feature>
<feature type="compositionally biased region" description="Polar residues" evidence="1">
    <location>
        <begin position="300"/>
        <end position="326"/>
    </location>
</feature>
<sequence length="351" mass="40641">MSSNILNQVNQRSNLEPKNKQYVNLNINRETNKPIQTHSQKSNLGGGEQKSQQQGNYTNSTSTNLPRTNNEIEDMSAYKTKVSLNEDVIIDNEEEKTLKLYTEQLNLEDKKSVARLKKFFYKFGLLFKGETNRIDVAISLLEELNILPKYGTSFNLTKSINNYSIIHAGYCQKPIRPIFEADEIMSLLDFCKNRLVYNCRERHREITQDQTETSFFQDNSSKSKNINKKSRSIDKNSPQIDDVDSYDFNSSEKNNKALSSSFSESSSEMENQIEINLDNNYFNKEDNDVDESTGEDMNFQDLSEISSMESDFQTKYSNKQPNQNNDKTSLKKRKQRKRKPKKTPLKNGKNL</sequence>
<name>A0AAV7ZZT9_9EUKA</name>
<comment type="caution">
    <text evidence="2">The sequence shown here is derived from an EMBL/GenBank/DDBJ whole genome shotgun (WGS) entry which is preliminary data.</text>
</comment>
<evidence type="ECO:0000313" key="2">
    <source>
        <dbReference type="EMBL" id="KAJ3447518.1"/>
    </source>
</evidence>
<feature type="compositionally biased region" description="Low complexity" evidence="1">
    <location>
        <begin position="259"/>
        <end position="270"/>
    </location>
</feature>